<feature type="domain" description="Phage tail tape measure protein" evidence="4">
    <location>
        <begin position="312"/>
        <end position="509"/>
    </location>
</feature>
<gene>
    <name evidence="5" type="ORF">KL86DYS2_10485</name>
</gene>
<evidence type="ECO:0000256" key="3">
    <source>
        <dbReference type="SAM" id="MobiDB-lite"/>
    </source>
</evidence>
<feature type="region of interest" description="Disordered" evidence="3">
    <location>
        <begin position="117"/>
        <end position="149"/>
    </location>
</feature>
<keyword evidence="1" id="KW-1188">Viral release from host cell</keyword>
<sequence>MGNTKDFQVNYHLNVKAGEGVEQLKSFSNAVTSIASSQQTLDTAATSINKLFSGLNKAFAQSKPLNNSIGKTISGLKQLQSGFDVNIRTDQAKAKLIELIGLMRELKRESNINVNMSGGFSGSRGTKNQSPYNNTSSSSSRQSGFGVMPSYGMLNPRKTSYYNSNAKSSDWKYPKPRIAQSNNSKNLSVWKNAAYNAQPASFAPISTNLPALYTPPPSPPTGRPPVRSGRMRQDPRQSAAMNRLQYSSTPSWRNLPFAGMLNAYFMYSAVKNELGDAISFTHTVDAAKQVLLTTDTDLGTFAERFSSMMANVRKIGVDTKFTMVEMAKATQYMAQAGFNTDQINSAIRPISDLALIADAPIQDITDNMTGILSGYRVDTGSTRSLADQMAATTTRSKATIQEMSESFKMSAGFLQMAGVDISEAVAAFGVLGNANLRGTMAGTSVRSMMTFLAKPSKMAKATLNRLGVDITQSVEVYGKTVRQLRPLADIFSDLKDAGVTLQDMSAIFGKIGGTGAMVLASRADELRELTQYNLYSHGIANKLGQAKQQTTSGLWEQVTSQWSESFTQVFESLEPRIKLVLKSLTNTLASDNFTAGLHTFGESLLSVFDIASKIGAWFVSNWSWIEPLFITGMAAKSILSVAGALSNIFVIIKSSATAATAANLAGTASGISSIGTNMGNAVNSGRGLVGSIASIGALGGTALAVAGGVSVLGGALAYAAYEGYQLNQRKEALQEELDSNRKYYYPSIESLKSALDRARQAAVDAKAAKDDLVSEATIGERFSNVDARSGIFSQWGHGILDWMGNMGMKISYSGSQSVNSIAQKEIKALRDAGKYEQANAKEQELQSALAGGYNSNYQVRMRKIGEVAGSRTYSKVEAQAWDYLDKEPTASRAPSAISHFRSLLTPNESIIDYSLYTKDGSGQYVLKPNLDKSKKPIENSLISHKEYLQRASSDPSTYTAFASAAEALKNTEYAKNLMFGEDANKVKNYYLEHGYVLSNGKLVPKKIGKNTPDSERHELERLQTEAQQYTSNLITEQSKMFGDKTRTTAAILKNTGLVPEDLLQNKVRQDSSFIYPSNFKNEDDSSGGGSGTTGGFGGAGGKYGGAGRMNSVTPKQVNVTITNLMSIETIKLMSTTEGSAPEIQNLKEQIGQVLMEVVHDFDSSWNS</sequence>
<reference evidence="5" key="1">
    <citation type="submission" date="2016-04" db="EMBL/GenBank/DDBJ databases">
        <authorList>
            <person name="Evans L.H."/>
            <person name="Alamgir A."/>
            <person name="Owens N."/>
            <person name="Weber N.D."/>
            <person name="Virtaneva K."/>
            <person name="Barbian K."/>
            <person name="Babar A."/>
            <person name="Rosenke K."/>
        </authorList>
    </citation>
    <scope>NUCLEOTIDE SEQUENCE</scope>
    <source>
        <strain evidence="5">86-2</strain>
    </source>
</reference>
<dbReference type="PANTHER" id="PTHR37813">
    <property type="entry name" value="FELS-2 PROPHAGE PROTEIN"/>
    <property type="match status" value="1"/>
</dbReference>
<evidence type="ECO:0000256" key="2">
    <source>
        <dbReference type="SAM" id="Coils"/>
    </source>
</evidence>
<evidence type="ECO:0000313" key="5">
    <source>
        <dbReference type="EMBL" id="SBV93126.1"/>
    </source>
</evidence>
<dbReference type="PANTHER" id="PTHR37813:SF1">
    <property type="entry name" value="FELS-2 PROPHAGE PROTEIN"/>
    <property type="match status" value="1"/>
</dbReference>
<feature type="coiled-coil region" evidence="2">
    <location>
        <begin position="748"/>
        <end position="775"/>
    </location>
</feature>
<feature type="compositionally biased region" description="Polar residues" evidence="3">
    <location>
        <begin position="117"/>
        <end position="135"/>
    </location>
</feature>
<dbReference type="EMBL" id="FLUL01000001">
    <property type="protein sequence ID" value="SBV93126.1"/>
    <property type="molecule type" value="Genomic_DNA"/>
</dbReference>
<organism evidence="5">
    <name type="scientific">uncultured Dysgonomonas sp</name>
    <dbReference type="NCBI Taxonomy" id="206096"/>
    <lineage>
        <taxon>Bacteria</taxon>
        <taxon>Pseudomonadati</taxon>
        <taxon>Bacteroidota</taxon>
        <taxon>Bacteroidia</taxon>
        <taxon>Bacteroidales</taxon>
        <taxon>Dysgonomonadaceae</taxon>
        <taxon>Dysgonomonas</taxon>
        <taxon>environmental samples</taxon>
    </lineage>
</organism>
<dbReference type="Pfam" id="PF10145">
    <property type="entry name" value="PhageMin_Tail"/>
    <property type="match status" value="1"/>
</dbReference>
<evidence type="ECO:0000259" key="4">
    <source>
        <dbReference type="Pfam" id="PF10145"/>
    </source>
</evidence>
<dbReference type="AlphaFoldDB" id="A0A212J0Y0"/>
<evidence type="ECO:0000256" key="1">
    <source>
        <dbReference type="ARBA" id="ARBA00022612"/>
    </source>
</evidence>
<dbReference type="NCBIfam" id="TIGR01760">
    <property type="entry name" value="tape_meas_TP901"/>
    <property type="match status" value="1"/>
</dbReference>
<dbReference type="InterPro" id="IPR010090">
    <property type="entry name" value="Phage_tape_meas"/>
</dbReference>
<accession>A0A212J0Y0</accession>
<name>A0A212J0Y0_9BACT</name>
<protein>
    <recommendedName>
        <fullName evidence="4">Phage tail tape measure protein domain-containing protein</fullName>
    </recommendedName>
</protein>
<dbReference type="RefSeq" id="WP_296946785.1">
    <property type="nucleotide sequence ID" value="NZ_LT599021.1"/>
</dbReference>
<proteinExistence type="predicted"/>
<feature type="compositionally biased region" description="Pro residues" evidence="3">
    <location>
        <begin position="213"/>
        <end position="223"/>
    </location>
</feature>
<keyword evidence="2" id="KW-0175">Coiled coil</keyword>
<feature type="region of interest" description="Disordered" evidence="3">
    <location>
        <begin position="208"/>
        <end position="242"/>
    </location>
</feature>